<accession>A0A645J650</accession>
<comment type="caution">
    <text evidence="1">The sequence shown here is derived from an EMBL/GenBank/DDBJ whole genome shotgun (WGS) entry which is preliminary data.</text>
</comment>
<evidence type="ECO:0000313" key="1">
    <source>
        <dbReference type="EMBL" id="MPN59205.1"/>
    </source>
</evidence>
<name>A0A645J650_9ZZZZ</name>
<proteinExistence type="predicted"/>
<reference evidence="1" key="1">
    <citation type="submission" date="2019-08" db="EMBL/GenBank/DDBJ databases">
        <authorList>
            <person name="Kucharzyk K."/>
            <person name="Murdoch R.W."/>
            <person name="Higgins S."/>
            <person name="Loffler F."/>
        </authorList>
    </citation>
    <scope>NUCLEOTIDE SEQUENCE</scope>
</reference>
<dbReference type="EMBL" id="VSSQ01132951">
    <property type="protein sequence ID" value="MPN59205.1"/>
    <property type="molecule type" value="Genomic_DNA"/>
</dbReference>
<dbReference type="AlphaFoldDB" id="A0A645J650"/>
<organism evidence="1">
    <name type="scientific">bioreactor metagenome</name>
    <dbReference type="NCBI Taxonomy" id="1076179"/>
    <lineage>
        <taxon>unclassified sequences</taxon>
        <taxon>metagenomes</taxon>
        <taxon>ecological metagenomes</taxon>
    </lineage>
</organism>
<protein>
    <submittedName>
        <fullName evidence="1">Uncharacterized protein</fullName>
    </submittedName>
</protein>
<sequence length="53" mass="6274">MKNSYIKTYSQNMAFNNEDMYTLLNRLIQGQTPLEQFVMEADGKLRLMRLEGQ</sequence>
<gene>
    <name evidence="1" type="ORF">SDC9_206925</name>
</gene>